<dbReference type="Gene3D" id="3.40.50.1000">
    <property type="entry name" value="HAD superfamily/HAD-like"/>
    <property type="match status" value="1"/>
</dbReference>
<dbReference type="Pfam" id="PF18572">
    <property type="entry name" value="T6PP_N"/>
    <property type="match status" value="1"/>
</dbReference>
<dbReference type="Gene3D" id="1.20.58.1800">
    <property type="match status" value="1"/>
</dbReference>
<feature type="region of interest" description="Disordered" evidence="1">
    <location>
        <begin position="1"/>
        <end position="31"/>
    </location>
</feature>
<dbReference type="Pfam" id="PF21141">
    <property type="entry name" value="T6PP_C"/>
    <property type="match status" value="1"/>
</dbReference>
<dbReference type="SUPFAM" id="SSF56784">
    <property type="entry name" value="HAD-like"/>
    <property type="match status" value="1"/>
</dbReference>
<accession>A0A8J2Q515</accession>
<evidence type="ECO:0000259" key="2">
    <source>
        <dbReference type="Pfam" id="PF18572"/>
    </source>
</evidence>
<evidence type="ECO:0000313" key="4">
    <source>
        <dbReference type="EMBL" id="CAG9536421.1"/>
    </source>
</evidence>
<dbReference type="FunFam" id="3.30.70.3080:FF:000001">
    <property type="entry name" value="Trehalose-phosphatase"/>
    <property type="match status" value="1"/>
</dbReference>
<comment type="caution">
    <text evidence="4">The sequence shown here is derived from an EMBL/GenBank/DDBJ whole genome shotgun (WGS) entry which is preliminary data.</text>
</comment>
<evidence type="ECO:0000259" key="3">
    <source>
        <dbReference type="Pfam" id="PF21141"/>
    </source>
</evidence>
<dbReference type="Gene3D" id="3.30.70.3080">
    <property type="match status" value="1"/>
</dbReference>
<dbReference type="InterPro" id="IPR049063">
    <property type="entry name" value="T6PP_C"/>
</dbReference>
<name>A0A8J2Q515_9BILA</name>
<dbReference type="InterPro" id="IPR036412">
    <property type="entry name" value="HAD-like_sf"/>
</dbReference>
<dbReference type="InterPro" id="IPR041064">
    <property type="entry name" value="T6PP_helical"/>
</dbReference>
<dbReference type="AlphaFoldDB" id="A0A8J2Q515"/>
<feature type="domain" description="Trehalose-6-phosphate phosphatase helical bundle" evidence="2">
    <location>
        <begin position="60"/>
        <end position="155"/>
    </location>
</feature>
<dbReference type="OrthoDB" id="5781377at2759"/>
<dbReference type="Proteomes" id="UP000746747">
    <property type="component" value="Unassembled WGS sequence"/>
</dbReference>
<keyword evidence="5" id="KW-1185">Reference proteome</keyword>
<feature type="domain" description="Trehalose-6-phosphate phosphatase C-terminal" evidence="3">
    <location>
        <begin position="206"/>
        <end position="473"/>
    </location>
</feature>
<feature type="compositionally biased region" description="Basic and acidic residues" evidence="1">
    <location>
        <begin position="7"/>
        <end position="31"/>
    </location>
</feature>
<evidence type="ECO:0000313" key="5">
    <source>
        <dbReference type="Proteomes" id="UP000746747"/>
    </source>
</evidence>
<organism evidence="4 5">
    <name type="scientific">Cercopithifilaria johnstoni</name>
    <dbReference type="NCBI Taxonomy" id="2874296"/>
    <lineage>
        <taxon>Eukaryota</taxon>
        <taxon>Metazoa</taxon>
        <taxon>Ecdysozoa</taxon>
        <taxon>Nematoda</taxon>
        <taxon>Chromadorea</taxon>
        <taxon>Rhabditida</taxon>
        <taxon>Spirurina</taxon>
        <taxon>Spiruromorpha</taxon>
        <taxon>Filarioidea</taxon>
        <taxon>Onchocercidae</taxon>
        <taxon>Cercopithifilaria</taxon>
    </lineage>
</organism>
<dbReference type="InterPro" id="IPR023214">
    <property type="entry name" value="HAD_sf"/>
</dbReference>
<evidence type="ECO:0008006" key="6">
    <source>
        <dbReference type="Google" id="ProtNLM"/>
    </source>
</evidence>
<reference evidence="4" key="1">
    <citation type="submission" date="2021-09" db="EMBL/GenBank/DDBJ databases">
        <authorList>
            <consortium name="Pathogen Informatics"/>
        </authorList>
    </citation>
    <scope>NUCLEOTIDE SEQUENCE</scope>
</reference>
<dbReference type="EMBL" id="CAKAEH010001451">
    <property type="protein sequence ID" value="CAG9536421.1"/>
    <property type="molecule type" value="Genomic_DNA"/>
</dbReference>
<sequence>MTETVAEQEKQRNAKLQKHETTKDEQAEKKGGEFELGAHKISSSLSLEQSGVVNNDNVQTVDDFKNLMYKMQETRRAIVFALLNEKDLEKDDVEILKRAYERLTDSQTHSFQREMYSLTTKLSVNISDETRGLEKDLKYLDTLMDIRREEPGLSWPVIMSRIDLVSILANYHPESKEKFVEEYEDTVKFLRIFLSAEATTDKKPIFVTDWDGTMKDYCSQYATNLQPVYSAVGMTRFAACFTRISAVLTAGPLRGPGILDLTAMPIDGPVMFSGSWGREWWLSGKRVVHEDGITDEGFNALQRLDDEMKDLLHSSDYATFALVGSGVQRKVDRLTLGVQTVFHHVTSELSNKYQMAVKERMHRVDPNSQVLVFDPSTELEVEVVAHSSGIIWNKANGVDRLIKSLGDSLKAPGKILICGDTLSDIPMVRQAAKENPDGVLTIFVGAKMSLREEVKQVVGDESRCCFVSCPDVIHAAMSQILNEQCIGK</sequence>
<gene>
    <name evidence="4" type="ORF">CJOHNSTONI_LOCUS6342</name>
</gene>
<protein>
    <recommendedName>
        <fullName evidence="6">T6PP_N domain-containing protein</fullName>
    </recommendedName>
</protein>
<proteinExistence type="predicted"/>
<evidence type="ECO:0000256" key="1">
    <source>
        <dbReference type="SAM" id="MobiDB-lite"/>
    </source>
</evidence>